<keyword evidence="6" id="KW-1185">Reference proteome</keyword>
<name>A0ABW4FKA4_9PSEU</name>
<reference evidence="6" key="1">
    <citation type="journal article" date="2019" name="Int. J. Syst. Evol. Microbiol.">
        <title>The Global Catalogue of Microorganisms (GCM) 10K type strain sequencing project: providing services to taxonomists for standard genome sequencing and annotation.</title>
        <authorList>
            <consortium name="The Broad Institute Genomics Platform"/>
            <consortium name="The Broad Institute Genome Sequencing Center for Infectious Disease"/>
            <person name="Wu L."/>
            <person name="Ma J."/>
        </authorList>
    </citation>
    <scope>NUCLEOTIDE SEQUENCE [LARGE SCALE GENOMIC DNA]</scope>
    <source>
        <strain evidence="6">JCM 12165</strain>
    </source>
</reference>
<dbReference type="Proteomes" id="UP001597145">
    <property type="component" value="Unassembled WGS sequence"/>
</dbReference>
<evidence type="ECO:0000259" key="4">
    <source>
        <dbReference type="Pfam" id="PF05726"/>
    </source>
</evidence>
<dbReference type="Gene3D" id="2.60.120.10">
    <property type="entry name" value="Jelly Rolls"/>
    <property type="match status" value="2"/>
</dbReference>
<evidence type="ECO:0000313" key="6">
    <source>
        <dbReference type="Proteomes" id="UP001597145"/>
    </source>
</evidence>
<gene>
    <name evidence="5" type="ORF">ACFSCY_11410</name>
</gene>
<evidence type="ECO:0000313" key="5">
    <source>
        <dbReference type="EMBL" id="MFD1530051.1"/>
    </source>
</evidence>
<dbReference type="RefSeq" id="WP_343976604.1">
    <property type="nucleotide sequence ID" value="NZ_BAAAJG010000008.1"/>
</dbReference>
<dbReference type="PANTHER" id="PTHR13903">
    <property type="entry name" value="PIRIN-RELATED"/>
    <property type="match status" value="1"/>
</dbReference>
<dbReference type="Pfam" id="PF02678">
    <property type="entry name" value="Pirin"/>
    <property type="match status" value="1"/>
</dbReference>
<sequence>MSNTEARPDVVACQPTASTSAPEVLRPRMVPLGGPRAAPVRRTLPQRSRSLIGAWCFADHYGPTDTSASDTMNLPGHPHTGLQTVSWLFAGELEHMDTIGTRSLVRAGELNLMTGGRGIAHSEFATPNTSVLHGVQLWVALPERDRFIEPRFEHYVPPPFTVGDARISVFLGSLMGSSSPVRTSTPLLGAELNLVPGSTLGLDVDPTFEHGILLDTGDVRVEGVPGTDGELLYIPAGSRALTIGAGDRPVRAVLLGGEPLDERIVMWWNFIGRSHDEIVKFRSDWQAQALADHREEGPYGRFPEEWNTVLPAPEMPNAHLKPRS</sequence>
<accession>A0ABW4FKA4</accession>
<protein>
    <submittedName>
        <fullName evidence="5">Pirin family protein</fullName>
    </submittedName>
</protein>
<dbReference type="InterPro" id="IPR012093">
    <property type="entry name" value="Pirin"/>
</dbReference>
<dbReference type="InterPro" id="IPR011051">
    <property type="entry name" value="RmlC_Cupin_sf"/>
</dbReference>
<dbReference type="PIRSF" id="PIRSF006232">
    <property type="entry name" value="Pirin"/>
    <property type="match status" value="1"/>
</dbReference>
<dbReference type="InterPro" id="IPR008778">
    <property type="entry name" value="Pirin_C_dom"/>
</dbReference>
<organism evidence="5 6">
    <name type="scientific">Pseudonocardia aurantiaca</name>
    <dbReference type="NCBI Taxonomy" id="75290"/>
    <lineage>
        <taxon>Bacteria</taxon>
        <taxon>Bacillati</taxon>
        <taxon>Actinomycetota</taxon>
        <taxon>Actinomycetes</taxon>
        <taxon>Pseudonocardiales</taxon>
        <taxon>Pseudonocardiaceae</taxon>
        <taxon>Pseudonocardia</taxon>
    </lineage>
</organism>
<comment type="caution">
    <text evidence="5">The sequence shown here is derived from an EMBL/GenBank/DDBJ whole genome shotgun (WGS) entry which is preliminary data.</text>
</comment>
<dbReference type="Pfam" id="PF05726">
    <property type="entry name" value="Pirin_C"/>
    <property type="match status" value="1"/>
</dbReference>
<dbReference type="InterPro" id="IPR014710">
    <property type="entry name" value="RmlC-like_jellyroll"/>
</dbReference>
<dbReference type="InterPro" id="IPR003829">
    <property type="entry name" value="Pirin_N_dom"/>
</dbReference>
<feature type="domain" description="Pirin C-terminal" evidence="4">
    <location>
        <begin position="191"/>
        <end position="288"/>
    </location>
</feature>
<comment type="similarity">
    <text evidence="1 2">Belongs to the pirin family.</text>
</comment>
<evidence type="ECO:0000256" key="2">
    <source>
        <dbReference type="RuleBase" id="RU003457"/>
    </source>
</evidence>
<dbReference type="PANTHER" id="PTHR13903:SF8">
    <property type="entry name" value="PIRIN"/>
    <property type="match status" value="1"/>
</dbReference>
<feature type="domain" description="Pirin N-terminal" evidence="3">
    <location>
        <begin position="40"/>
        <end position="139"/>
    </location>
</feature>
<proteinExistence type="inferred from homology"/>
<dbReference type="EMBL" id="JBHUCP010000007">
    <property type="protein sequence ID" value="MFD1530051.1"/>
    <property type="molecule type" value="Genomic_DNA"/>
</dbReference>
<evidence type="ECO:0000259" key="3">
    <source>
        <dbReference type="Pfam" id="PF02678"/>
    </source>
</evidence>
<evidence type="ECO:0000256" key="1">
    <source>
        <dbReference type="ARBA" id="ARBA00008416"/>
    </source>
</evidence>
<dbReference type="SUPFAM" id="SSF51182">
    <property type="entry name" value="RmlC-like cupins"/>
    <property type="match status" value="1"/>
</dbReference>